<proteinExistence type="predicted"/>
<evidence type="ECO:0000313" key="4">
    <source>
        <dbReference type="Proteomes" id="UP000749559"/>
    </source>
</evidence>
<evidence type="ECO:0000313" key="3">
    <source>
        <dbReference type="EMBL" id="CAH1780687.1"/>
    </source>
</evidence>
<dbReference type="AlphaFoldDB" id="A0A8J1Y1N8"/>
<feature type="transmembrane region" description="Helical" evidence="2">
    <location>
        <begin position="12"/>
        <end position="29"/>
    </location>
</feature>
<feature type="compositionally biased region" description="Basic and acidic residues" evidence="1">
    <location>
        <begin position="80"/>
        <end position="91"/>
    </location>
</feature>
<sequence length="143" mass="17176">MFVGRRRFADIIILVCCTILSYFLIRAIIDHVKHVTHEKNLKGNMQQWKLRHPKIVTESKDIQYIDENGPDSFIYKAKPKHDIQNKHGHHEDDDDDEEADDLELEQRIRERKRKQALKMDQRGRKRNALEINQRLKIRNKPRS</sequence>
<reference evidence="3" key="1">
    <citation type="submission" date="2022-03" db="EMBL/GenBank/DDBJ databases">
        <authorList>
            <person name="Martin C."/>
        </authorList>
    </citation>
    <scope>NUCLEOTIDE SEQUENCE</scope>
</reference>
<evidence type="ECO:0000256" key="1">
    <source>
        <dbReference type="SAM" id="MobiDB-lite"/>
    </source>
</evidence>
<keyword evidence="2" id="KW-1133">Transmembrane helix</keyword>
<keyword evidence="2" id="KW-0472">Membrane</keyword>
<gene>
    <name evidence="3" type="ORF">OFUS_LOCUS7345</name>
</gene>
<comment type="caution">
    <text evidence="3">The sequence shown here is derived from an EMBL/GenBank/DDBJ whole genome shotgun (WGS) entry which is preliminary data.</text>
</comment>
<keyword evidence="4" id="KW-1185">Reference proteome</keyword>
<feature type="region of interest" description="Disordered" evidence="1">
    <location>
        <begin position="112"/>
        <end position="143"/>
    </location>
</feature>
<keyword evidence="2" id="KW-0812">Transmembrane</keyword>
<name>A0A8J1Y1N8_OWEFU</name>
<evidence type="ECO:0000256" key="2">
    <source>
        <dbReference type="SAM" id="Phobius"/>
    </source>
</evidence>
<accession>A0A8J1Y1N8</accession>
<protein>
    <submittedName>
        <fullName evidence="3">Uncharacterized protein</fullName>
    </submittedName>
</protein>
<dbReference type="Proteomes" id="UP000749559">
    <property type="component" value="Unassembled WGS sequence"/>
</dbReference>
<feature type="region of interest" description="Disordered" evidence="1">
    <location>
        <begin position="78"/>
        <end position="100"/>
    </location>
</feature>
<dbReference type="EMBL" id="CAIIXF020000004">
    <property type="protein sequence ID" value="CAH1780687.1"/>
    <property type="molecule type" value="Genomic_DNA"/>
</dbReference>
<organism evidence="3 4">
    <name type="scientific">Owenia fusiformis</name>
    <name type="common">Polychaete worm</name>
    <dbReference type="NCBI Taxonomy" id="6347"/>
    <lineage>
        <taxon>Eukaryota</taxon>
        <taxon>Metazoa</taxon>
        <taxon>Spiralia</taxon>
        <taxon>Lophotrochozoa</taxon>
        <taxon>Annelida</taxon>
        <taxon>Polychaeta</taxon>
        <taxon>Sedentaria</taxon>
        <taxon>Canalipalpata</taxon>
        <taxon>Sabellida</taxon>
        <taxon>Oweniida</taxon>
        <taxon>Oweniidae</taxon>
        <taxon>Owenia</taxon>
    </lineage>
</organism>